<evidence type="ECO:0000256" key="1">
    <source>
        <dbReference type="SAM" id="Phobius"/>
    </source>
</evidence>
<keyword evidence="1" id="KW-0472">Membrane</keyword>
<evidence type="ECO:0000313" key="2">
    <source>
        <dbReference type="EMBL" id="KUP92062.1"/>
    </source>
</evidence>
<proteinExistence type="predicted"/>
<keyword evidence="3" id="KW-1185">Reference proteome</keyword>
<name>A0A132BVH8_9RHOB</name>
<feature type="transmembrane region" description="Helical" evidence="1">
    <location>
        <begin position="46"/>
        <end position="64"/>
    </location>
</feature>
<dbReference type="Proteomes" id="UP000068382">
    <property type="component" value="Unassembled WGS sequence"/>
</dbReference>
<dbReference type="PATRIC" id="fig|1768241.3.peg.3220"/>
<comment type="caution">
    <text evidence="2">The sequence shown here is derived from an EMBL/GenBank/DDBJ whole genome shotgun (WGS) entry which is preliminary data.</text>
</comment>
<gene>
    <name evidence="2" type="ORF">TRIHO_30810</name>
</gene>
<protein>
    <submittedName>
        <fullName evidence="2">Uncharacterized protein</fullName>
    </submittedName>
</protein>
<organism evidence="2 3">
    <name type="scientific">Tritonibacter horizontis</name>
    <dbReference type="NCBI Taxonomy" id="1768241"/>
    <lineage>
        <taxon>Bacteria</taxon>
        <taxon>Pseudomonadati</taxon>
        <taxon>Pseudomonadota</taxon>
        <taxon>Alphaproteobacteria</taxon>
        <taxon>Rhodobacterales</taxon>
        <taxon>Paracoccaceae</taxon>
        <taxon>Tritonibacter</taxon>
    </lineage>
</organism>
<evidence type="ECO:0000313" key="3">
    <source>
        <dbReference type="Proteomes" id="UP000068382"/>
    </source>
</evidence>
<dbReference type="EMBL" id="LPUY01000079">
    <property type="protein sequence ID" value="KUP92062.1"/>
    <property type="molecule type" value="Genomic_DNA"/>
</dbReference>
<reference evidence="2 3" key="1">
    <citation type="submission" date="2015-12" db="EMBL/GenBank/DDBJ databases">
        <title>Genome sequence of the marine Rhodobacteraceae strain O3.65, Candidatus Tritonibacter horizontis.</title>
        <authorList>
            <person name="Poehlein A."/>
            <person name="Giebel H.A."/>
            <person name="Voget S."/>
            <person name="Brinkhoff T."/>
        </authorList>
    </citation>
    <scope>NUCLEOTIDE SEQUENCE [LARGE SCALE GENOMIC DNA]</scope>
    <source>
        <strain evidence="2 3">O3.65</strain>
    </source>
</reference>
<feature type="transmembrane region" description="Helical" evidence="1">
    <location>
        <begin position="21"/>
        <end position="40"/>
    </location>
</feature>
<sequence length="163" mass="17644">MTSPNGADEILTIIEASPARRMMGVAMLVGLGGLTLYLAMTSAPGFIWQLFLLAVSGGAIWIGYRMWQATSLRLELTSEALRCSDGEVLVRIADLEALDRGAFAFKPSNGFLMRSTVAGPRRWYPGLWWRMGRRIGVGGVTAGSQTKTASEIMSALMLQRDAG</sequence>
<keyword evidence="1" id="KW-1133">Transmembrane helix</keyword>
<keyword evidence="1" id="KW-0812">Transmembrane</keyword>
<accession>A0A132BVH8</accession>
<dbReference type="OrthoDB" id="7862519at2"/>
<dbReference type="RefSeq" id="WP_068245542.1">
    <property type="nucleotide sequence ID" value="NZ_LPUY01000079.1"/>
</dbReference>
<dbReference type="AlphaFoldDB" id="A0A132BVH8"/>